<feature type="domain" description="At1g61320/AtMIF1 LRR" evidence="2">
    <location>
        <begin position="179"/>
        <end position="438"/>
    </location>
</feature>
<dbReference type="AlphaFoldDB" id="A0A6P8C9C9"/>
<dbReference type="RefSeq" id="XP_031380338.1">
    <property type="nucleotide sequence ID" value="XM_031524478.1"/>
</dbReference>
<dbReference type="InterPro" id="IPR053772">
    <property type="entry name" value="At1g61320/At1g61330-like"/>
</dbReference>
<dbReference type="Gene3D" id="3.80.10.10">
    <property type="entry name" value="Ribonuclease Inhibitor"/>
    <property type="match status" value="1"/>
</dbReference>
<dbReference type="RefSeq" id="XP_031380330.1">
    <property type="nucleotide sequence ID" value="XM_031524470.1"/>
</dbReference>
<name>A0A6P8C9C9_PUNGR</name>
<dbReference type="RefSeq" id="XP_031380329.1">
    <property type="nucleotide sequence ID" value="XM_031524469.1"/>
</dbReference>
<keyword evidence="3" id="KW-1185">Reference proteome</keyword>
<sequence>MSLTDCNFLILMATMFNLAQCSEIGDRLTALPDDILTQNILSHLPMKEAVRTSILAHGWRCLWSCIPGLDLDFDSAEKVAACTRHSRKEMFCKGGKAAFDYVKWVDQVVGTCSRSSTALHHFRIRFRLDKSFSHEIESWLIFSLGKGVEVLELDFCLEDDIDEDPRYVLPSIQPRLFPKLRLLKSLCLGGLSTSNDSLEHLLLACQFLERLHLRNLASLSEVNITGPVSRLKYIDIFRCKTVRSIMISARTPDLLSFTYPGWVEAVHVEHAPRLVDLIISQTKRRLDHFDLLAHPLFCFVAQLQSLHLSMRSWHMVYNWLPHLPNLSGLKHLKLSLDGLSFLDNQTRRAQNLRGMVSLIKAAPCVQHLTLLVVSPLDPELKICEEFANLNLQFLRVIEIVGFRGREVESELAVQSSKCAASLEKLIIDHRHPSSRGCIIGEYGGTKREREEWRRSALEIQQTLPSEVLMVVI</sequence>
<evidence type="ECO:0000259" key="2">
    <source>
        <dbReference type="Pfam" id="PF23622"/>
    </source>
</evidence>
<dbReference type="RefSeq" id="XP_031380334.1">
    <property type="nucleotide sequence ID" value="XM_031524474.1"/>
</dbReference>
<dbReference type="PANTHER" id="PTHR34145">
    <property type="entry name" value="OS02G0105600 PROTEIN"/>
    <property type="match status" value="1"/>
</dbReference>
<keyword evidence="1" id="KW-0732">Signal</keyword>
<evidence type="ECO:0000313" key="13">
    <source>
        <dbReference type="RefSeq" id="XP_031380338.1"/>
    </source>
</evidence>
<protein>
    <submittedName>
        <fullName evidence="4 5">F-box/LRR-repeat protein At5g02930</fullName>
    </submittedName>
</protein>
<dbReference type="InterPro" id="IPR055357">
    <property type="entry name" value="LRR_At1g61320_AtMIF1"/>
</dbReference>
<evidence type="ECO:0000313" key="8">
    <source>
        <dbReference type="RefSeq" id="XP_031380333.1"/>
    </source>
</evidence>
<dbReference type="InterPro" id="IPR036047">
    <property type="entry name" value="F-box-like_dom_sf"/>
</dbReference>
<accession>A0A6P8C9C9</accession>
<dbReference type="OrthoDB" id="613853at2759"/>
<evidence type="ECO:0000313" key="10">
    <source>
        <dbReference type="RefSeq" id="XP_031380335.1"/>
    </source>
</evidence>
<proteinExistence type="predicted"/>
<evidence type="ECO:0000313" key="3">
    <source>
        <dbReference type="Proteomes" id="UP000515151"/>
    </source>
</evidence>
<evidence type="ECO:0000256" key="1">
    <source>
        <dbReference type="SAM" id="SignalP"/>
    </source>
</evidence>
<organism evidence="3 7">
    <name type="scientific">Punica granatum</name>
    <name type="common">Pomegranate</name>
    <dbReference type="NCBI Taxonomy" id="22663"/>
    <lineage>
        <taxon>Eukaryota</taxon>
        <taxon>Viridiplantae</taxon>
        <taxon>Streptophyta</taxon>
        <taxon>Embryophyta</taxon>
        <taxon>Tracheophyta</taxon>
        <taxon>Spermatophyta</taxon>
        <taxon>Magnoliopsida</taxon>
        <taxon>eudicotyledons</taxon>
        <taxon>Gunneridae</taxon>
        <taxon>Pentapetalae</taxon>
        <taxon>rosids</taxon>
        <taxon>malvids</taxon>
        <taxon>Myrtales</taxon>
        <taxon>Lythraceae</taxon>
        <taxon>Punica</taxon>
    </lineage>
</organism>
<gene>
    <name evidence="4 5 6 7 8 9 10 11 12 13" type="primary">LOC116195349</name>
</gene>
<evidence type="ECO:0000313" key="4">
    <source>
        <dbReference type="RefSeq" id="XP_031380328.1"/>
    </source>
</evidence>
<dbReference type="RefSeq" id="XP_031380335.1">
    <property type="nucleotide sequence ID" value="XM_031524475.1"/>
</dbReference>
<dbReference type="RefSeq" id="XP_031380337.1">
    <property type="nucleotide sequence ID" value="XM_031524477.1"/>
</dbReference>
<evidence type="ECO:0000313" key="5">
    <source>
        <dbReference type="RefSeq" id="XP_031380329.1"/>
    </source>
</evidence>
<evidence type="ECO:0000313" key="9">
    <source>
        <dbReference type="RefSeq" id="XP_031380334.1"/>
    </source>
</evidence>
<evidence type="ECO:0000313" key="12">
    <source>
        <dbReference type="RefSeq" id="XP_031380337.1"/>
    </source>
</evidence>
<feature type="signal peptide" evidence="1">
    <location>
        <begin position="1"/>
        <end position="21"/>
    </location>
</feature>
<dbReference type="GeneID" id="116195349"/>
<dbReference type="PANTHER" id="PTHR34145:SF68">
    <property type="entry name" value="FBD DOMAIN-CONTAINING PROTEIN"/>
    <property type="match status" value="1"/>
</dbReference>
<reference evidence="4 5" key="2">
    <citation type="submission" date="2025-04" db="UniProtKB">
        <authorList>
            <consortium name="RefSeq"/>
        </authorList>
    </citation>
    <scope>IDENTIFICATION</scope>
    <source>
        <tissue evidence="4 5">Leaf</tissue>
    </source>
</reference>
<evidence type="ECO:0000313" key="7">
    <source>
        <dbReference type="RefSeq" id="XP_031380332.1"/>
    </source>
</evidence>
<dbReference type="RefSeq" id="XP_031380333.1">
    <property type="nucleotide sequence ID" value="XM_031524473.1"/>
</dbReference>
<dbReference type="RefSeq" id="XP_031380332.1">
    <property type="nucleotide sequence ID" value="XM_031524472.1"/>
</dbReference>
<reference evidence="3" key="1">
    <citation type="journal article" date="2020" name="Plant Biotechnol. J.">
        <title>The pomegranate (Punica granatum L.) draft genome dissects genetic divergence between soft- and hard-seeded cultivars.</title>
        <authorList>
            <person name="Luo X."/>
            <person name="Li H."/>
            <person name="Wu Z."/>
            <person name="Yao W."/>
            <person name="Zhao P."/>
            <person name="Cao D."/>
            <person name="Yu H."/>
            <person name="Li K."/>
            <person name="Poudel K."/>
            <person name="Zhao D."/>
            <person name="Zhang F."/>
            <person name="Xia X."/>
            <person name="Chen L."/>
            <person name="Wang Q."/>
            <person name="Jing D."/>
            <person name="Cao S."/>
        </authorList>
    </citation>
    <scope>NUCLEOTIDE SEQUENCE [LARGE SCALE GENOMIC DNA]</scope>
</reference>
<dbReference type="Pfam" id="PF23622">
    <property type="entry name" value="LRR_At1g61320_AtMIF1"/>
    <property type="match status" value="1"/>
</dbReference>
<dbReference type="RefSeq" id="XP_031380328.1">
    <property type="nucleotide sequence ID" value="XM_031524468.1"/>
</dbReference>
<dbReference type="SUPFAM" id="SSF52047">
    <property type="entry name" value="RNI-like"/>
    <property type="match status" value="1"/>
</dbReference>
<dbReference type="Proteomes" id="UP000515151">
    <property type="component" value="Chromosome 2"/>
</dbReference>
<feature type="chain" id="PRO_5044652669" evidence="1">
    <location>
        <begin position="22"/>
        <end position="472"/>
    </location>
</feature>
<dbReference type="RefSeq" id="XP_031380336.1">
    <property type="nucleotide sequence ID" value="XM_031524476.1"/>
</dbReference>
<dbReference type="InterPro" id="IPR032675">
    <property type="entry name" value="LRR_dom_sf"/>
</dbReference>
<dbReference type="SUPFAM" id="SSF81383">
    <property type="entry name" value="F-box domain"/>
    <property type="match status" value="1"/>
</dbReference>
<evidence type="ECO:0000313" key="11">
    <source>
        <dbReference type="RefSeq" id="XP_031380336.1"/>
    </source>
</evidence>
<evidence type="ECO:0000313" key="6">
    <source>
        <dbReference type="RefSeq" id="XP_031380330.1"/>
    </source>
</evidence>